<reference evidence="2" key="1">
    <citation type="submission" date="2011-08" db="EMBL/GenBank/DDBJ databases">
        <authorList>
            <person name="Rombauts S."/>
        </authorList>
    </citation>
    <scope>NUCLEOTIDE SEQUENCE</scope>
    <source>
        <strain evidence="2">London</strain>
    </source>
</reference>
<dbReference type="AlphaFoldDB" id="T1L0H8"/>
<evidence type="ECO:0000313" key="2">
    <source>
        <dbReference type="Proteomes" id="UP000015104"/>
    </source>
</evidence>
<organism evidence="1 2">
    <name type="scientific">Tetranychus urticae</name>
    <name type="common">Two-spotted spider mite</name>
    <dbReference type="NCBI Taxonomy" id="32264"/>
    <lineage>
        <taxon>Eukaryota</taxon>
        <taxon>Metazoa</taxon>
        <taxon>Ecdysozoa</taxon>
        <taxon>Arthropoda</taxon>
        <taxon>Chelicerata</taxon>
        <taxon>Arachnida</taxon>
        <taxon>Acari</taxon>
        <taxon>Acariformes</taxon>
        <taxon>Trombidiformes</taxon>
        <taxon>Prostigmata</taxon>
        <taxon>Eleutherengona</taxon>
        <taxon>Raphignathae</taxon>
        <taxon>Tetranychoidea</taxon>
        <taxon>Tetranychidae</taxon>
        <taxon>Tetranychus</taxon>
    </lineage>
</organism>
<dbReference type="HOGENOM" id="CLU_404591_0_0_1"/>
<keyword evidence="2" id="KW-1185">Reference proteome</keyword>
<protein>
    <submittedName>
        <fullName evidence="1">Uncharacterized protein</fullName>
    </submittedName>
</protein>
<dbReference type="EMBL" id="CAEY01000864">
    <property type="status" value="NOT_ANNOTATED_CDS"/>
    <property type="molecule type" value="Genomic_DNA"/>
</dbReference>
<name>T1L0H8_TETUR</name>
<proteinExistence type="predicted"/>
<evidence type="ECO:0000313" key="1">
    <source>
        <dbReference type="EnsemblMetazoa" id="tetur30g00730.1"/>
    </source>
</evidence>
<reference evidence="1" key="2">
    <citation type="submission" date="2015-06" db="UniProtKB">
        <authorList>
            <consortium name="EnsemblMetazoa"/>
        </authorList>
    </citation>
    <scope>IDENTIFICATION</scope>
</reference>
<accession>T1L0H8</accession>
<dbReference type="Proteomes" id="UP000015104">
    <property type="component" value="Unassembled WGS sequence"/>
</dbReference>
<sequence length="680" mass="77840">MPDAPELLDLPLKVSDGVLLIDASFHNSSYPFGRIFSVREMILVSESAITGKIQVWNNEDGYDIHYQFDRSGKDSKERLVIHDKDCTLYNHSEMIQNAHLFGDNKPLRDLIMMTGPSIIYRFAGQSAVWSEATQHGLSRKLNTTVVSYSTFVITLDFHNTYDFSPGAKQFQIEFKGYDQVSESHGQRLLMDIYLHRSFTPIQISDLKYKTQVNHACKKATFLGLGFNYGPSSYPPGENLEFHKIGSDSILFDFVKHKPSPGIGCPNYLIPSERKPIPKLLAKYVNFTMYEEIEGSTNNRPFSEITASVQSLLMRLKTNLNGVKTEVIYDHRHGIALTLEEGGRCQIAISNNNSPGLDVMFRFRLENLFFVDGDFNYLRKDYFVDRFEFLVDAWESVQFNVDFQGNKVDKIVFTHFFVESPIIEKKFYIDPKEAKILLKENYKVTNSNAQAKLQSEFRQQNRDLISDYNRYTACFKLDGASVNAVKETLRINQKLLTTTAVAGSKNRALEISADKMIEQIQSEMPNIHMPRFIIGTSKLSWPLLLQSDLQAFDVTSEYLYKTGELRPESYRNQTISGSCHFLFVRIIKQFYNKYRKASLEAELNILNWPTLEVPRASNTNDLIVDRALMKIVIELANKEDPTYKTPGGVCQQLFTDIVSKITSDFELIPMAQETQVTSRIP</sequence>
<dbReference type="EnsemblMetazoa" id="tetur30g00730.1">
    <property type="protein sequence ID" value="tetur30g00730.1"/>
    <property type="gene ID" value="tetur30g00730"/>
</dbReference>